<dbReference type="AlphaFoldDB" id="A0AAD7JJ21"/>
<keyword evidence="2" id="KW-1185">Reference proteome</keyword>
<gene>
    <name evidence="1" type="ORF">DFH07DRAFT_681361</name>
</gene>
<dbReference type="InterPro" id="IPR027417">
    <property type="entry name" value="P-loop_NTPase"/>
</dbReference>
<proteinExistence type="predicted"/>
<evidence type="ECO:0000313" key="1">
    <source>
        <dbReference type="EMBL" id="KAJ7765877.1"/>
    </source>
</evidence>
<dbReference type="PANTHER" id="PTHR35205">
    <property type="entry name" value="NB-ARC AND TPR DOMAIN PROTEIN"/>
    <property type="match status" value="1"/>
</dbReference>
<dbReference type="SUPFAM" id="SSF52540">
    <property type="entry name" value="P-loop containing nucleoside triphosphate hydrolases"/>
    <property type="match status" value="1"/>
</dbReference>
<reference evidence="1" key="1">
    <citation type="submission" date="2023-03" db="EMBL/GenBank/DDBJ databases">
        <title>Massive genome expansion in bonnet fungi (Mycena s.s.) driven by repeated elements and novel gene families across ecological guilds.</title>
        <authorList>
            <consortium name="Lawrence Berkeley National Laboratory"/>
            <person name="Harder C.B."/>
            <person name="Miyauchi S."/>
            <person name="Viragh M."/>
            <person name="Kuo A."/>
            <person name="Thoen E."/>
            <person name="Andreopoulos B."/>
            <person name="Lu D."/>
            <person name="Skrede I."/>
            <person name="Drula E."/>
            <person name="Henrissat B."/>
            <person name="Morin E."/>
            <person name="Kohler A."/>
            <person name="Barry K."/>
            <person name="LaButti K."/>
            <person name="Morin E."/>
            <person name="Salamov A."/>
            <person name="Lipzen A."/>
            <person name="Mereny Z."/>
            <person name="Hegedus B."/>
            <person name="Baldrian P."/>
            <person name="Stursova M."/>
            <person name="Weitz H."/>
            <person name="Taylor A."/>
            <person name="Grigoriev I.V."/>
            <person name="Nagy L.G."/>
            <person name="Martin F."/>
            <person name="Kauserud H."/>
        </authorList>
    </citation>
    <scope>NUCLEOTIDE SEQUENCE</scope>
    <source>
        <strain evidence="1">CBHHK188m</strain>
    </source>
</reference>
<dbReference type="Proteomes" id="UP001215280">
    <property type="component" value="Unassembled WGS sequence"/>
</dbReference>
<evidence type="ECO:0008006" key="3">
    <source>
        <dbReference type="Google" id="ProtNLM"/>
    </source>
</evidence>
<name>A0AAD7JJ21_9AGAR</name>
<accession>A0AAD7JJ21</accession>
<feature type="non-terminal residue" evidence="1">
    <location>
        <position position="230"/>
    </location>
</feature>
<evidence type="ECO:0000313" key="2">
    <source>
        <dbReference type="Proteomes" id="UP001215280"/>
    </source>
</evidence>
<dbReference type="EMBL" id="JARJLG010000034">
    <property type="protein sequence ID" value="KAJ7765877.1"/>
    <property type="molecule type" value="Genomic_DNA"/>
</dbReference>
<feature type="non-terminal residue" evidence="1">
    <location>
        <position position="1"/>
    </location>
</feature>
<dbReference type="PANTHER" id="PTHR35205:SF1">
    <property type="entry name" value="ZU5 DOMAIN-CONTAINING PROTEIN"/>
    <property type="match status" value="1"/>
</dbReference>
<sequence length="230" mass="25499">LGGAGKTQISLKFIQESSQFSGIFMVDASTTDTLDAGLKNIAVTKNAGNSPQDALRWLDNQHDEWLIFFDNANNPKINLNSYFPQCSHGNIPIRSRNPGLCIHAGSHSLVSDMEETDSIELLLASAAQETTLRNMETAAKIVKALWYLPLAIVQAGAFIAKSGSLNSYLALYKQNRAQLLSEKPVQSHDDYEWTVYTTLQISFDQLSLPAAILLRLCSFLHHERIAEDIF</sequence>
<dbReference type="Gene3D" id="3.40.50.300">
    <property type="entry name" value="P-loop containing nucleotide triphosphate hydrolases"/>
    <property type="match status" value="1"/>
</dbReference>
<protein>
    <recommendedName>
        <fullName evidence="3">P-loop containing nucleoside triphosphate hydrolase protein</fullName>
    </recommendedName>
</protein>
<organism evidence="1 2">
    <name type="scientific">Mycena maculata</name>
    <dbReference type="NCBI Taxonomy" id="230809"/>
    <lineage>
        <taxon>Eukaryota</taxon>
        <taxon>Fungi</taxon>
        <taxon>Dikarya</taxon>
        <taxon>Basidiomycota</taxon>
        <taxon>Agaricomycotina</taxon>
        <taxon>Agaricomycetes</taxon>
        <taxon>Agaricomycetidae</taxon>
        <taxon>Agaricales</taxon>
        <taxon>Marasmiineae</taxon>
        <taxon>Mycenaceae</taxon>
        <taxon>Mycena</taxon>
    </lineage>
</organism>
<comment type="caution">
    <text evidence="1">The sequence shown here is derived from an EMBL/GenBank/DDBJ whole genome shotgun (WGS) entry which is preliminary data.</text>
</comment>